<dbReference type="InterPro" id="IPR011009">
    <property type="entry name" value="Kinase-like_dom_sf"/>
</dbReference>
<proteinExistence type="inferred from homology"/>
<dbReference type="Pfam" id="PF01636">
    <property type="entry name" value="APH"/>
    <property type="match status" value="1"/>
</dbReference>
<accession>A0A1R3RWY5</accession>
<evidence type="ECO:0000256" key="5">
    <source>
        <dbReference type="ARBA" id="ARBA00023128"/>
    </source>
</evidence>
<dbReference type="VEuPathDB" id="FungiDB:ASPCADRAFT_127584"/>
<evidence type="ECO:0000259" key="7">
    <source>
        <dbReference type="Pfam" id="PF01636"/>
    </source>
</evidence>
<keyword evidence="9" id="KW-1185">Reference proteome</keyword>
<dbReference type="InterPro" id="IPR002575">
    <property type="entry name" value="Aminoglycoside_PTrfase"/>
</dbReference>
<dbReference type="SUPFAM" id="SSF56112">
    <property type="entry name" value="Protein kinase-like (PK-like)"/>
    <property type="match status" value="1"/>
</dbReference>
<dbReference type="PANTHER" id="PTHR36091:SF1">
    <property type="entry name" value="ALTERED INHERITANCE OF MITOCHONDRIA PROTEIN 9, MITOCHONDRIAL"/>
    <property type="match status" value="1"/>
</dbReference>
<dbReference type="Proteomes" id="UP000188318">
    <property type="component" value="Unassembled WGS sequence"/>
</dbReference>
<evidence type="ECO:0000256" key="4">
    <source>
        <dbReference type="ARBA" id="ARBA00022946"/>
    </source>
</evidence>
<gene>
    <name evidence="8" type="ORF">ASPCADRAFT_127584</name>
</gene>
<dbReference type="GO" id="GO:0005739">
    <property type="term" value="C:mitochondrion"/>
    <property type="evidence" value="ECO:0007669"/>
    <property type="project" value="UniProtKB-SubCell"/>
</dbReference>
<evidence type="ECO:0000256" key="1">
    <source>
        <dbReference type="ARBA" id="ARBA00004173"/>
    </source>
</evidence>
<dbReference type="OrthoDB" id="2831558at2759"/>
<keyword evidence="5" id="KW-0496">Mitochondrion</keyword>
<reference evidence="9" key="1">
    <citation type="journal article" date="2017" name="Genome Biol.">
        <title>Comparative genomics reveals high biological diversity and specific adaptations in the industrially and medically important fungal genus Aspergillus.</title>
        <authorList>
            <person name="de Vries R.P."/>
            <person name="Riley R."/>
            <person name="Wiebenga A."/>
            <person name="Aguilar-Osorio G."/>
            <person name="Amillis S."/>
            <person name="Uchima C.A."/>
            <person name="Anderluh G."/>
            <person name="Asadollahi M."/>
            <person name="Askin M."/>
            <person name="Barry K."/>
            <person name="Battaglia E."/>
            <person name="Bayram O."/>
            <person name="Benocci T."/>
            <person name="Braus-Stromeyer S.A."/>
            <person name="Caldana C."/>
            <person name="Canovas D."/>
            <person name="Cerqueira G.C."/>
            <person name="Chen F."/>
            <person name="Chen W."/>
            <person name="Choi C."/>
            <person name="Clum A."/>
            <person name="Dos Santos R.A."/>
            <person name="Damasio A.R."/>
            <person name="Diallinas G."/>
            <person name="Emri T."/>
            <person name="Fekete E."/>
            <person name="Flipphi M."/>
            <person name="Freyberg S."/>
            <person name="Gallo A."/>
            <person name="Gournas C."/>
            <person name="Habgood R."/>
            <person name="Hainaut M."/>
            <person name="Harispe M.L."/>
            <person name="Henrissat B."/>
            <person name="Hilden K.S."/>
            <person name="Hope R."/>
            <person name="Hossain A."/>
            <person name="Karabika E."/>
            <person name="Karaffa L."/>
            <person name="Karanyi Z."/>
            <person name="Krasevec N."/>
            <person name="Kuo A."/>
            <person name="Kusch H."/>
            <person name="LaButti K."/>
            <person name="Lagendijk E.L."/>
            <person name="Lapidus A."/>
            <person name="Levasseur A."/>
            <person name="Lindquist E."/>
            <person name="Lipzen A."/>
            <person name="Logrieco A.F."/>
            <person name="MacCabe A."/>
            <person name="Maekelae M.R."/>
            <person name="Malavazi I."/>
            <person name="Melin P."/>
            <person name="Meyer V."/>
            <person name="Mielnichuk N."/>
            <person name="Miskei M."/>
            <person name="Molnar A.P."/>
            <person name="Mule G."/>
            <person name="Ngan C.Y."/>
            <person name="Orejas M."/>
            <person name="Orosz E."/>
            <person name="Ouedraogo J.P."/>
            <person name="Overkamp K.M."/>
            <person name="Park H.-S."/>
            <person name="Perrone G."/>
            <person name="Piumi F."/>
            <person name="Punt P.J."/>
            <person name="Ram A.F."/>
            <person name="Ramon A."/>
            <person name="Rauscher S."/>
            <person name="Record E."/>
            <person name="Riano-Pachon D.M."/>
            <person name="Robert V."/>
            <person name="Roehrig J."/>
            <person name="Ruller R."/>
            <person name="Salamov A."/>
            <person name="Salih N.S."/>
            <person name="Samson R.A."/>
            <person name="Sandor E."/>
            <person name="Sanguinetti M."/>
            <person name="Schuetze T."/>
            <person name="Sepcic K."/>
            <person name="Shelest E."/>
            <person name="Sherlock G."/>
            <person name="Sophianopoulou V."/>
            <person name="Squina F.M."/>
            <person name="Sun H."/>
            <person name="Susca A."/>
            <person name="Todd R.B."/>
            <person name="Tsang A."/>
            <person name="Unkles S.E."/>
            <person name="van de Wiele N."/>
            <person name="van Rossen-Uffink D."/>
            <person name="Oliveira J.V."/>
            <person name="Vesth T.C."/>
            <person name="Visser J."/>
            <person name="Yu J.-H."/>
            <person name="Zhou M."/>
            <person name="Andersen M.R."/>
            <person name="Archer D.B."/>
            <person name="Baker S.E."/>
            <person name="Benoit I."/>
            <person name="Brakhage A.A."/>
            <person name="Braus G.H."/>
            <person name="Fischer R."/>
            <person name="Frisvad J.C."/>
            <person name="Goldman G.H."/>
            <person name="Houbraken J."/>
            <person name="Oakley B."/>
            <person name="Pocsi I."/>
            <person name="Scazzocchio C."/>
            <person name="Seiboth B."/>
            <person name="vanKuyk P.A."/>
            <person name="Wortman J."/>
            <person name="Dyer P.S."/>
            <person name="Grigoriev I.V."/>
        </authorList>
    </citation>
    <scope>NUCLEOTIDE SEQUENCE [LARGE SCALE GENOMIC DNA]</scope>
    <source>
        <strain evidence="9">ITEM 5010</strain>
    </source>
</reference>
<feature type="domain" description="Aminoglycoside phosphotransferase" evidence="7">
    <location>
        <begin position="119"/>
        <end position="343"/>
    </location>
</feature>
<evidence type="ECO:0000256" key="2">
    <source>
        <dbReference type="ARBA" id="ARBA00005543"/>
    </source>
</evidence>
<name>A0A1R3RWY5_ASPC5</name>
<dbReference type="PANTHER" id="PTHR36091">
    <property type="entry name" value="ALTERED INHERITANCE OF MITOCHONDRIA PROTEIN 9, MITOCHONDRIAL"/>
    <property type="match status" value="1"/>
</dbReference>
<comment type="subcellular location">
    <subcellularLocation>
        <location evidence="1">Mitochondrion</location>
    </subcellularLocation>
</comment>
<dbReference type="OMA" id="SIMPAFM"/>
<dbReference type="InterPro" id="IPR051035">
    <property type="entry name" value="Mito_inheritance_9"/>
</dbReference>
<sequence length="540" mass="61596">MYMRRWKPPRITYLTTISTPRSLSLTCRGKPIQHEQLFTYTNGRFLVNEKLKLSKRYAKFDLDALCAVVSSLPQISSPIATIDKMEGGFNKALLMTAENGKQVIAKMAFPNLVPAKYVTASEVAVLEYVGSYTSVPVPKVIGWSSDSSNPVGSEYILMEKASGKQLFQVWGEMNQLQQFSLIKSLVQLESQLAAMQFPAYGSLYLWDSVSQLDSVVPIDDKYCLGPMYNASWFPQLGTELYAGPWKDLSELGPALTGRGLVRLQHSTLTPRGPHFGTLSEHREILEATKKILPSLAGLPAIQKLFTPTIWHSDLHMGNIYVSEEDPTTIVSIIDWQFISIMPAFMQVQWPTFLSPPETYDYGLVKPELPANFDGMDEDEKAFARTERDQAFLSKCYEAGLAKYHFPLYLALTQIYSPVRHLFSFCENTTKNGIVPLRDSLTEIINNWTELGLTDTCPFRIHDYDLSKHQDEVARYKDWQTLKGYTQELLHTDDDGWISPQLDFDKVRARHDELFQLYMQRETEDLSESEAKRLWFYTDNT</sequence>
<dbReference type="AlphaFoldDB" id="A0A1R3RWY5"/>
<comment type="similarity">
    <text evidence="2">Belongs to the AIM9 family.</text>
</comment>
<dbReference type="Gene3D" id="3.30.200.20">
    <property type="entry name" value="Phosphorylase Kinase, domain 1"/>
    <property type="match status" value="1"/>
</dbReference>
<keyword evidence="4" id="KW-0809">Transit peptide</keyword>
<evidence type="ECO:0000313" key="8">
    <source>
        <dbReference type="EMBL" id="OOF99006.1"/>
    </source>
</evidence>
<dbReference type="Gene3D" id="3.90.1200.10">
    <property type="match status" value="1"/>
</dbReference>
<protein>
    <recommendedName>
        <fullName evidence="3">Altered inheritance of mitochondria protein 9, mitochondrial</fullName>
    </recommendedName>
    <alternativeName>
        <fullName evidence="6">Found in mitochondrial proteome protein 29</fullName>
    </alternativeName>
</protein>
<organism evidence="8 9">
    <name type="scientific">Aspergillus carbonarius (strain ITEM 5010)</name>
    <dbReference type="NCBI Taxonomy" id="602072"/>
    <lineage>
        <taxon>Eukaryota</taxon>
        <taxon>Fungi</taxon>
        <taxon>Dikarya</taxon>
        <taxon>Ascomycota</taxon>
        <taxon>Pezizomycotina</taxon>
        <taxon>Eurotiomycetes</taxon>
        <taxon>Eurotiomycetidae</taxon>
        <taxon>Eurotiales</taxon>
        <taxon>Aspergillaceae</taxon>
        <taxon>Aspergillus</taxon>
        <taxon>Aspergillus subgen. Circumdati</taxon>
    </lineage>
</organism>
<evidence type="ECO:0000313" key="9">
    <source>
        <dbReference type="Proteomes" id="UP000188318"/>
    </source>
</evidence>
<dbReference type="EMBL" id="KV907495">
    <property type="protein sequence ID" value="OOF99006.1"/>
    <property type="molecule type" value="Genomic_DNA"/>
</dbReference>
<evidence type="ECO:0000256" key="3">
    <source>
        <dbReference type="ARBA" id="ARBA00016197"/>
    </source>
</evidence>
<evidence type="ECO:0000256" key="6">
    <source>
        <dbReference type="ARBA" id="ARBA00031849"/>
    </source>
</evidence>